<evidence type="ECO:0000313" key="9">
    <source>
        <dbReference type="Proteomes" id="UP000529417"/>
    </source>
</evidence>
<evidence type="ECO:0000313" key="8">
    <source>
        <dbReference type="EMBL" id="NYS23394.1"/>
    </source>
</evidence>
<evidence type="ECO:0000256" key="1">
    <source>
        <dbReference type="ARBA" id="ARBA00004651"/>
    </source>
</evidence>
<protein>
    <submittedName>
        <fullName evidence="8">PLDc N-terminal domain-containing protein</fullName>
    </submittedName>
</protein>
<evidence type="ECO:0000256" key="2">
    <source>
        <dbReference type="ARBA" id="ARBA00022475"/>
    </source>
</evidence>
<keyword evidence="9" id="KW-1185">Reference proteome</keyword>
<accession>A0A7Z0HVX9</accession>
<keyword evidence="3 6" id="KW-0812">Transmembrane</keyword>
<sequence length="58" mass="6555">MVLEFSGLLHLIVVVFVTISVIGSRATTLAKTLWILGVFFFPIIGFILWLLLGPRRLR</sequence>
<feature type="domain" description="Cardiolipin synthase N-terminal" evidence="7">
    <location>
        <begin position="12"/>
        <end position="54"/>
    </location>
</feature>
<keyword evidence="2" id="KW-1003">Cell membrane</keyword>
<comment type="subcellular location">
    <subcellularLocation>
        <location evidence="1">Cell membrane</location>
        <topology evidence="1">Multi-pass membrane protein</topology>
    </subcellularLocation>
</comment>
<dbReference type="AlphaFoldDB" id="A0A7Z0HVX9"/>
<dbReference type="Proteomes" id="UP000529417">
    <property type="component" value="Unassembled WGS sequence"/>
</dbReference>
<evidence type="ECO:0000256" key="4">
    <source>
        <dbReference type="ARBA" id="ARBA00022989"/>
    </source>
</evidence>
<proteinExistence type="predicted"/>
<comment type="caution">
    <text evidence="8">The sequence shown here is derived from an EMBL/GenBank/DDBJ whole genome shotgun (WGS) entry which is preliminary data.</text>
</comment>
<evidence type="ECO:0000259" key="7">
    <source>
        <dbReference type="Pfam" id="PF13396"/>
    </source>
</evidence>
<keyword evidence="5 6" id="KW-0472">Membrane</keyword>
<feature type="transmembrane region" description="Helical" evidence="6">
    <location>
        <begin position="32"/>
        <end position="52"/>
    </location>
</feature>
<evidence type="ECO:0000256" key="3">
    <source>
        <dbReference type="ARBA" id="ARBA00022692"/>
    </source>
</evidence>
<gene>
    <name evidence="8" type="ORF">HUK65_00200</name>
</gene>
<dbReference type="GO" id="GO:0005886">
    <property type="term" value="C:plasma membrane"/>
    <property type="evidence" value="ECO:0007669"/>
    <property type="project" value="UniProtKB-SubCell"/>
</dbReference>
<dbReference type="EMBL" id="JACBXS010000001">
    <property type="protein sequence ID" value="NYS23394.1"/>
    <property type="molecule type" value="Genomic_DNA"/>
</dbReference>
<keyword evidence="4 6" id="KW-1133">Transmembrane helix</keyword>
<dbReference type="Pfam" id="PF13396">
    <property type="entry name" value="PLDc_N"/>
    <property type="match status" value="1"/>
</dbReference>
<evidence type="ECO:0000256" key="5">
    <source>
        <dbReference type="ARBA" id="ARBA00023136"/>
    </source>
</evidence>
<feature type="transmembrane region" description="Helical" evidence="6">
    <location>
        <begin position="7"/>
        <end position="26"/>
    </location>
</feature>
<dbReference type="InterPro" id="IPR027379">
    <property type="entry name" value="CLS_N"/>
</dbReference>
<reference evidence="8 9" key="1">
    <citation type="journal article" date="2000" name="Arch. Microbiol.">
        <title>Rhodobaca bogoriensis gen. nov. and sp. nov., an alkaliphilic purple nonsulfur bacterium from African Rift Valley soda lakes.</title>
        <authorList>
            <person name="Milford A.D."/>
            <person name="Achenbach L.A."/>
            <person name="Jung D.O."/>
            <person name="Madigan M.T."/>
        </authorList>
    </citation>
    <scope>NUCLEOTIDE SEQUENCE [LARGE SCALE GENOMIC DNA]</scope>
    <source>
        <strain evidence="8 9">2376</strain>
    </source>
</reference>
<name>A0A7Z0HVX9_9RHOB</name>
<organism evidence="8 9">
    <name type="scientific">Rhabdonatronobacter sediminivivens</name>
    <dbReference type="NCBI Taxonomy" id="2743469"/>
    <lineage>
        <taxon>Bacteria</taxon>
        <taxon>Pseudomonadati</taxon>
        <taxon>Pseudomonadota</taxon>
        <taxon>Alphaproteobacteria</taxon>
        <taxon>Rhodobacterales</taxon>
        <taxon>Paracoccaceae</taxon>
        <taxon>Rhabdonatronobacter</taxon>
    </lineage>
</organism>
<evidence type="ECO:0000256" key="6">
    <source>
        <dbReference type="SAM" id="Phobius"/>
    </source>
</evidence>